<dbReference type="SUPFAM" id="SSF53155">
    <property type="entry name" value="Methylated DNA-protein cysteine methyltransferase domain"/>
    <property type="match status" value="1"/>
</dbReference>
<keyword evidence="4 13" id="KW-0489">Methyltransferase</keyword>
<comment type="catalytic activity">
    <reaction evidence="9">
        <text>a 6-O-methyl-2'-deoxyguanosine in DNA + L-cysteinyl-[protein] = S-methyl-L-cysteinyl-[protein] + a 2'-deoxyguanosine in DNA</text>
        <dbReference type="Rhea" id="RHEA:24000"/>
        <dbReference type="Rhea" id="RHEA-COMP:10131"/>
        <dbReference type="Rhea" id="RHEA-COMP:10132"/>
        <dbReference type="Rhea" id="RHEA-COMP:11367"/>
        <dbReference type="Rhea" id="RHEA-COMP:11368"/>
        <dbReference type="ChEBI" id="CHEBI:29950"/>
        <dbReference type="ChEBI" id="CHEBI:82612"/>
        <dbReference type="ChEBI" id="CHEBI:85445"/>
        <dbReference type="ChEBI" id="CHEBI:85448"/>
        <dbReference type="EC" id="2.1.1.63"/>
    </reaction>
</comment>
<dbReference type="PANTHER" id="PTHR10815:SF5">
    <property type="entry name" value="METHYLATED-DNA--PROTEIN-CYSTEINE METHYLTRANSFERASE"/>
    <property type="match status" value="1"/>
</dbReference>
<dbReference type="Pfam" id="PF12833">
    <property type="entry name" value="HTH_18"/>
    <property type="match status" value="1"/>
</dbReference>
<dbReference type="GO" id="GO:0006281">
    <property type="term" value="P:DNA repair"/>
    <property type="evidence" value="ECO:0007669"/>
    <property type="project" value="UniProtKB-KW"/>
</dbReference>
<evidence type="ECO:0000256" key="6">
    <source>
        <dbReference type="ARBA" id="ARBA00022763"/>
    </source>
</evidence>
<name>A0A917V7N7_9HYPH</name>
<evidence type="ECO:0000313" key="13">
    <source>
        <dbReference type="EMBL" id="GGK47949.1"/>
    </source>
</evidence>
<evidence type="ECO:0000256" key="8">
    <source>
        <dbReference type="ARBA" id="ARBA00023204"/>
    </source>
</evidence>
<keyword evidence="11" id="KW-0862">Zinc</keyword>
<dbReference type="PROSITE" id="PS00374">
    <property type="entry name" value="MGMT"/>
    <property type="match status" value="1"/>
</dbReference>
<feature type="active site" description="Nucleophile; methyl group acceptor from either O6-methylguanine or O4-methylthymine" evidence="10">
    <location>
        <position position="335"/>
    </location>
</feature>
<dbReference type="AlphaFoldDB" id="A0A917V7N7"/>
<protein>
    <recommendedName>
        <fullName evidence="3">methylated-DNA--[protein]-cysteine S-methyltransferase</fullName>
        <ecNumber evidence="3">2.1.1.63</ecNumber>
    </recommendedName>
</protein>
<evidence type="ECO:0000256" key="3">
    <source>
        <dbReference type="ARBA" id="ARBA00011918"/>
    </source>
</evidence>
<sequence length="383" mass="41737">MPDFRLPTRAGAAIEDAMLFDLPSPEILYDALLARDERYDGRVFVCVTTTGIFCRLSCPARKPKFENCRFHDSAAACIERGFRPCLRCRPLTSMIGEDPVLARLLTALEAEPERRWTEADVAALGLDPSTVRRSFRRNFGITFLEMARHARIRAGMQALKTEGRVIDAQVSAGFDSPSAFREAVARLLGCAPAALRGEARLRIDWIGTPLGPMVAVTDEHALHLLEFVERKALASELKALVAASPGGLQVGRFTMTDRVEAELERFFAGRDARFTVPISQPGSAFAQAVWAALREIPAGETRSYGAIADALGRPSAVRAVARANGANRIAVVVPCHRVIGADGSLTGYGGGLWRKQRLIELERGYLEIAATRRAALEPSVTPP</sequence>
<dbReference type="InterPro" id="IPR018060">
    <property type="entry name" value="HTH_AraC"/>
</dbReference>
<dbReference type="PANTHER" id="PTHR10815">
    <property type="entry name" value="METHYLATED-DNA--PROTEIN-CYSTEINE METHYLTRANSFERASE"/>
    <property type="match status" value="1"/>
</dbReference>
<organism evidence="13 14">
    <name type="scientific">Salinarimonas ramus</name>
    <dbReference type="NCBI Taxonomy" id="690164"/>
    <lineage>
        <taxon>Bacteria</taxon>
        <taxon>Pseudomonadati</taxon>
        <taxon>Pseudomonadota</taxon>
        <taxon>Alphaproteobacteria</taxon>
        <taxon>Hyphomicrobiales</taxon>
        <taxon>Salinarimonadaceae</taxon>
        <taxon>Salinarimonas</taxon>
    </lineage>
</organism>
<dbReference type="SUPFAM" id="SSF46767">
    <property type="entry name" value="Methylated DNA-protein cysteine methyltransferase, C-terminal domain"/>
    <property type="match status" value="1"/>
</dbReference>
<comment type="caution">
    <text evidence="13">The sequence shown here is derived from an EMBL/GenBank/DDBJ whole genome shotgun (WGS) entry which is preliminary data.</text>
</comment>
<evidence type="ECO:0000259" key="12">
    <source>
        <dbReference type="PROSITE" id="PS01124"/>
    </source>
</evidence>
<keyword evidence="7" id="KW-0010">Activator</keyword>
<evidence type="ECO:0000256" key="2">
    <source>
        <dbReference type="ARBA" id="ARBA00008711"/>
    </source>
</evidence>
<comment type="cofactor">
    <cofactor evidence="11">
        <name>Zn(2+)</name>
        <dbReference type="ChEBI" id="CHEBI:29105"/>
    </cofactor>
    <text evidence="11">Binds 1 zinc ion per subunit.</text>
</comment>
<dbReference type="GO" id="GO:0032259">
    <property type="term" value="P:methylation"/>
    <property type="evidence" value="ECO:0007669"/>
    <property type="project" value="UniProtKB-KW"/>
</dbReference>
<dbReference type="Gene3D" id="3.30.160.70">
    <property type="entry name" value="Methylated DNA-protein cysteine methyltransferase domain"/>
    <property type="match status" value="1"/>
</dbReference>
<dbReference type="Pfam" id="PF01035">
    <property type="entry name" value="DNA_binding_1"/>
    <property type="match status" value="1"/>
</dbReference>
<keyword evidence="6" id="KW-0227">DNA damage</keyword>
<evidence type="ECO:0000256" key="4">
    <source>
        <dbReference type="ARBA" id="ARBA00022603"/>
    </source>
</evidence>
<dbReference type="GO" id="GO:0043565">
    <property type="term" value="F:sequence-specific DNA binding"/>
    <property type="evidence" value="ECO:0007669"/>
    <property type="project" value="InterPro"/>
</dbReference>
<dbReference type="Pfam" id="PF02805">
    <property type="entry name" value="Ada_Zn_binding"/>
    <property type="match status" value="1"/>
</dbReference>
<dbReference type="InterPro" id="IPR014048">
    <property type="entry name" value="MethylDNA_cys_MeTrfase_DNA-bd"/>
</dbReference>
<dbReference type="SUPFAM" id="SSF57884">
    <property type="entry name" value="Ada DNA repair protein, N-terminal domain (N-Ada 10)"/>
    <property type="match status" value="1"/>
</dbReference>
<dbReference type="GO" id="GO:0003700">
    <property type="term" value="F:DNA-binding transcription factor activity"/>
    <property type="evidence" value="ECO:0007669"/>
    <property type="project" value="InterPro"/>
</dbReference>
<dbReference type="InterPro" id="IPR036388">
    <property type="entry name" value="WH-like_DNA-bd_sf"/>
</dbReference>
<dbReference type="InterPro" id="IPR036631">
    <property type="entry name" value="MGMT_N_sf"/>
</dbReference>
<dbReference type="EMBL" id="BMMF01000013">
    <property type="protein sequence ID" value="GGK47949.1"/>
    <property type="molecule type" value="Genomic_DNA"/>
</dbReference>
<dbReference type="InterPro" id="IPR036217">
    <property type="entry name" value="MethylDNA_cys_MeTrfase_DNAb"/>
</dbReference>
<dbReference type="GO" id="GO:0003908">
    <property type="term" value="F:methylated-DNA-[protein]-cysteine S-methyltransferase activity"/>
    <property type="evidence" value="ECO:0007669"/>
    <property type="project" value="UniProtKB-EC"/>
</dbReference>
<accession>A0A917V7N7</accession>
<dbReference type="SMART" id="SM00342">
    <property type="entry name" value="HTH_ARAC"/>
    <property type="match status" value="1"/>
</dbReference>
<dbReference type="CDD" id="cd06445">
    <property type="entry name" value="ATase"/>
    <property type="match status" value="1"/>
</dbReference>
<dbReference type="EC" id="2.1.1.63" evidence="3"/>
<dbReference type="FunFam" id="1.10.10.10:FF:000214">
    <property type="entry name" value="Methylated-DNA--protein-cysteine methyltransferase"/>
    <property type="match status" value="1"/>
</dbReference>
<proteinExistence type="inferred from homology"/>
<dbReference type="InterPro" id="IPR035451">
    <property type="entry name" value="Ada-like_dom_sf"/>
</dbReference>
<dbReference type="PIRSF" id="PIRSF000409">
    <property type="entry name" value="Ada"/>
    <property type="match status" value="1"/>
</dbReference>
<feature type="active site" description="Nucleophile; methyl group acceptor from methylphosphotriester" evidence="10">
    <location>
        <position position="54"/>
    </location>
</feature>
<keyword evidence="8" id="KW-0234">DNA repair</keyword>
<evidence type="ECO:0000256" key="9">
    <source>
        <dbReference type="ARBA" id="ARBA00049348"/>
    </source>
</evidence>
<dbReference type="Gene3D" id="1.10.10.60">
    <property type="entry name" value="Homeodomain-like"/>
    <property type="match status" value="1"/>
</dbReference>
<dbReference type="NCBIfam" id="TIGR00589">
    <property type="entry name" value="ogt"/>
    <property type="match status" value="1"/>
</dbReference>
<feature type="binding site" evidence="11">
    <location>
        <position position="58"/>
    </location>
    <ligand>
        <name>Zn(2+)</name>
        <dbReference type="ChEBI" id="CHEBI:29105"/>
    </ligand>
</feature>
<keyword evidence="14" id="KW-1185">Reference proteome</keyword>
<dbReference type="Gene3D" id="3.40.10.10">
    <property type="entry name" value="DNA Methylphosphotriester Repair Domain"/>
    <property type="match status" value="1"/>
</dbReference>
<feature type="binding site" evidence="11">
    <location>
        <position position="54"/>
    </location>
    <ligand>
        <name>Zn(2+)</name>
        <dbReference type="ChEBI" id="CHEBI:29105"/>
    </ligand>
</feature>
<feature type="binding site" evidence="11">
    <location>
        <position position="88"/>
    </location>
    <ligand>
        <name>Zn(2+)</name>
        <dbReference type="ChEBI" id="CHEBI:29105"/>
    </ligand>
</feature>
<dbReference type="InterPro" id="IPR004026">
    <property type="entry name" value="Ada_DNA_repair_Zn-bd"/>
</dbReference>
<reference evidence="13 14" key="1">
    <citation type="journal article" date="2014" name="Int. J. Syst. Evol. Microbiol.">
        <title>Complete genome sequence of Corynebacterium casei LMG S-19264T (=DSM 44701T), isolated from a smear-ripened cheese.</title>
        <authorList>
            <consortium name="US DOE Joint Genome Institute (JGI-PGF)"/>
            <person name="Walter F."/>
            <person name="Albersmeier A."/>
            <person name="Kalinowski J."/>
            <person name="Ruckert C."/>
        </authorList>
    </citation>
    <scope>NUCLEOTIDE SEQUENCE [LARGE SCALE GENOMIC DNA]</scope>
    <source>
        <strain evidence="13 14">CGMCC 1.9161</strain>
    </source>
</reference>
<evidence type="ECO:0000256" key="1">
    <source>
        <dbReference type="ARBA" id="ARBA00001286"/>
    </source>
</evidence>
<comment type="similarity">
    <text evidence="2">Belongs to the MGMT family.</text>
</comment>
<dbReference type="GO" id="GO:0008270">
    <property type="term" value="F:zinc ion binding"/>
    <property type="evidence" value="ECO:0007669"/>
    <property type="project" value="InterPro"/>
</dbReference>
<dbReference type="PROSITE" id="PS01124">
    <property type="entry name" value="HTH_ARAC_FAMILY_2"/>
    <property type="match status" value="1"/>
</dbReference>
<feature type="domain" description="HTH araC/xylS-type" evidence="12">
    <location>
        <begin position="102"/>
        <end position="198"/>
    </location>
</feature>
<gene>
    <name evidence="13" type="ORF">GCM10011322_38690</name>
</gene>
<evidence type="ECO:0000256" key="10">
    <source>
        <dbReference type="PIRSR" id="PIRSR000409-1"/>
    </source>
</evidence>
<dbReference type="Proteomes" id="UP000600449">
    <property type="component" value="Unassembled WGS sequence"/>
</dbReference>
<evidence type="ECO:0000256" key="7">
    <source>
        <dbReference type="ARBA" id="ARBA00023159"/>
    </source>
</evidence>
<evidence type="ECO:0000313" key="14">
    <source>
        <dbReference type="Proteomes" id="UP000600449"/>
    </source>
</evidence>
<dbReference type="Gene3D" id="1.10.10.10">
    <property type="entry name" value="Winged helix-like DNA-binding domain superfamily/Winged helix DNA-binding domain"/>
    <property type="match status" value="1"/>
</dbReference>
<evidence type="ECO:0000256" key="5">
    <source>
        <dbReference type="ARBA" id="ARBA00022679"/>
    </source>
</evidence>
<dbReference type="InterPro" id="IPR001497">
    <property type="entry name" value="MethylDNA_cys_MeTrfase_AS"/>
</dbReference>
<dbReference type="InterPro" id="IPR016221">
    <property type="entry name" value="Bifunct_regulatory_prot_Ada"/>
</dbReference>
<keyword evidence="5" id="KW-0808">Transferase</keyword>
<evidence type="ECO:0000256" key="11">
    <source>
        <dbReference type="PIRSR" id="PIRSR000409-3"/>
    </source>
</evidence>
<keyword evidence="11" id="KW-0479">Metal-binding</keyword>
<comment type="catalytic activity">
    <reaction evidence="1">
        <text>a 4-O-methyl-thymidine in DNA + L-cysteinyl-[protein] = a thymidine in DNA + S-methyl-L-cysteinyl-[protein]</text>
        <dbReference type="Rhea" id="RHEA:53428"/>
        <dbReference type="Rhea" id="RHEA-COMP:10131"/>
        <dbReference type="Rhea" id="RHEA-COMP:10132"/>
        <dbReference type="Rhea" id="RHEA-COMP:13555"/>
        <dbReference type="Rhea" id="RHEA-COMP:13556"/>
        <dbReference type="ChEBI" id="CHEBI:29950"/>
        <dbReference type="ChEBI" id="CHEBI:82612"/>
        <dbReference type="ChEBI" id="CHEBI:137386"/>
        <dbReference type="ChEBI" id="CHEBI:137387"/>
        <dbReference type="EC" id="2.1.1.63"/>
    </reaction>
</comment>
<feature type="binding site" evidence="11">
    <location>
        <position position="85"/>
    </location>
    <ligand>
        <name>Zn(2+)</name>
        <dbReference type="ChEBI" id="CHEBI:29105"/>
    </ligand>
</feature>